<sequence>MKKWYNSDLKVNDLIQQFKITDPDEKLSKENKNEVQKLNYIHALLTDEEHIVFIDPFLHTINDNIHLFHKMKRQLLDQNKSLLVVTSRLEDAFVLQADVMKINDEGLKVVETTENTDGKESLNTKVKVKANDKTIFVDISEIEFLESQDGKVYINLDGEKFMMETTLQNAEDELSGHGFYRCHRSYIVNLHKVKEIITWSKNAYSVIIDNNEESKIPLSRAKYNEIQERLITL</sequence>
<organism evidence="2 3">
    <name type="scientific">Jeotgalicoccus meleagridis</name>
    <dbReference type="NCBI Taxonomy" id="2759181"/>
    <lineage>
        <taxon>Bacteria</taxon>
        <taxon>Bacillati</taxon>
        <taxon>Bacillota</taxon>
        <taxon>Bacilli</taxon>
        <taxon>Bacillales</taxon>
        <taxon>Staphylococcaceae</taxon>
        <taxon>Jeotgalicoccus</taxon>
    </lineage>
</organism>
<dbReference type="Pfam" id="PF04397">
    <property type="entry name" value="LytTR"/>
    <property type="match status" value="1"/>
</dbReference>
<accession>A0A6V7RCS0</accession>
<dbReference type="InterPro" id="IPR007492">
    <property type="entry name" value="LytTR_DNA-bd_dom"/>
</dbReference>
<reference evidence="2 3" key="1">
    <citation type="submission" date="2020-07" db="EMBL/GenBank/DDBJ databases">
        <authorList>
            <person name="Criscuolo A."/>
        </authorList>
    </citation>
    <scope>NUCLEOTIDE SEQUENCE [LARGE SCALE GENOMIC DNA]</scope>
    <source>
        <strain evidence="2">CIP111649</strain>
    </source>
</reference>
<comment type="caution">
    <text evidence="2">The sequence shown here is derived from an EMBL/GenBank/DDBJ whole genome shotgun (WGS) entry which is preliminary data.</text>
</comment>
<dbReference type="SMART" id="SM00850">
    <property type="entry name" value="LytTR"/>
    <property type="match status" value="1"/>
</dbReference>
<dbReference type="AlphaFoldDB" id="A0A6V7RCS0"/>
<gene>
    <name evidence="2" type="primary">ypdB_2</name>
    <name evidence="2" type="ORF">JEODO184_00742</name>
</gene>
<feature type="domain" description="HTH LytTR-type" evidence="1">
    <location>
        <begin position="126"/>
        <end position="232"/>
    </location>
</feature>
<dbReference type="InterPro" id="IPR046947">
    <property type="entry name" value="LytR-like"/>
</dbReference>
<dbReference type="GO" id="GO:0000156">
    <property type="term" value="F:phosphorelay response regulator activity"/>
    <property type="evidence" value="ECO:0007669"/>
    <property type="project" value="InterPro"/>
</dbReference>
<evidence type="ECO:0000313" key="2">
    <source>
        <dbReference type="EMBL" id="CAD2074609.1"/>
    </source>
</evidence>
<dbReference type="Gene3D" id="2.40.50.1020">
    <property type="entry name" value="LytTr DNA-binding domain"/>
    <property type="match status" value="1"/>
</dbReference>
<dbReference type="PANTHER" id="PTHR37299">
    <property type="entry name" value="TRANSCRIPTIONAL REGULATOR-RELATED"/>
    <property type="match status" value="1"/>
</dbReference>
<dbReference type="PANTHER" id="PTHR37299:SF1">
    <property type="entry name" value="STAGE 0 SPORULATION PROTEIN A HOMOLOG"/>
    <property type="match status" value="1"/>
</dbReference>
<dbReference type="RefSeq" id="WP_185125270.1">
    <property type="nucleotide sequence ID" value="NZ_CAJEWD010000004.1"/>
</dbReference>
<proteinExistence type="predicted"/>
<dbReference type="Proteomes" id="UP000589351">
    <property type="component" value="Unassembled WGS sequence"/>
</dbReference>
<keyword evidence="3" id="KW-1185">Reference proteome</keyword>
<protein>
    <submittedName>
        <fullName evidence="2">Transcriptional regulatory protein YpdB</fullName>
    </submittedName>
</protein>
<dbReference type="EMBL" id="CAJEWD010000004">
    <property type="protein sequence ID" value="CAD2074609.1"/>
    <property type="molecule type" value="Genomic_DNA"/>
</dbReference>
<dbReference type="PROSITE" id="PS50930">
    <property type="entry name" value="HTH_LYTTR"/>
    <property type="match status" value="1"/>
</dbReference>
<evidence type="ECO:0000259" key="1">
    <source>
        <dbReference type="PROSITE" id="PS50930"/>
    </source>
</evidence>
<evidence type="ECO:0000313" key="3">
    <source>
        <dbReference type="Proteomes" id="UP000589351"/>
    </source>
</evidence>
<dbReference type="GO" id="GO:0003677">
    <property type="term" value="F:DNA binding"/>
    <property type="evidence" value="ECO:0007669"/>
    <property type="project" value="InterPro"/>
</dbReference>
<name>A0A6V7RCS0_9STAP</name>